<evidence type="ECO:0000256" key="4">
    <source>
        <dbReference type="PROSITE-ProRule" id="PRU00335"/>
    </source>
</evidence>
<proteinExistence type="predicted"/>
<dbReference type="Gene3D" id="1.10.357.10">
    <property type="entry name" value="Tetracycline Repressor, domain 2"/>
    <property type="match status" value="1"/>
</dbReference>
<evidence type="ECO:0000256" key="3">
    <source>
        <dbReference type="ARBA" id="ARBA00023163"/>
    </source>
</evidence>
<dbReference type="EMBL" id="PJZH01000027">
    <property type="protein sequence ID" value="PLR30899.1"/>
    <property type="molecule type" value="Genomic_DNA"/>
</dbReference>
<keyword evidence="1" id="KW-0805">Transcription regulation</keyword>
<dbReference type="PANTHER" id="PTHR47506:SF1">
    <property type="entry name" value="HTH-TYPE TRANSCRIPTIONAL REGULATOR YJDC"/>
    <property type="match status" value="1"/>
</dbReference>
<dbReference type="Pfam" id="PF00440">
    <property type="entry name" value="TetR_N"/>
    <property type="match status" value="1"/>
</dbReference>
<keyword evidence="7" id="KW-1185">Reference proteome</keyword>
<dbReference type="InterPro" id="IPR001647">
    <property type="entry name" value="HTH_TetR"/>
</dbReference>
<comment type="caution">
    <text evidence="6">The sequence shown here is derived from an EMBL/GenBank/DDBJ whole genome shotgun (WGS) entry which is preliminary data.</text>
</comment>
<dbReference type="Proteomes" id="UP000234503">
    <property type="component" value="Unassembled WGS sequence"/>
</dbReference>
<evidence type="ECO:0000313" key="7">
    <source>
        <dbReference type="Proteomes" id="UP000234503"/>
    </source>
</evidence>
<dbReference type="GO" id="GO:0003677">
    <property type="term" value="F:DNA binding"/>
    <property type="evidence" value="ECO:0007669"/>
    <property type="project" value="UniProtKB-UniRule"/>
</dbReference>
<dbReference type="InterPro" id="IPR009057">
    <property type="entry name" value="Homeodomain-like_sf"/>
</dbReference>
<gene>
    <name evidence="6" type="ORF">CYR32_18030</name>
</gene>
<dbReference type="PROSITE" id="PS50977">
    <property type="entry name" value="HTH_TETR_2"/>
    <property type="match status" value="1"/>
</dbReference>
<dbReference type="SUPFAM" id="SSF48498">
    <property type="entry name" value="Tetracyclin repressor-like, C-terminal domain"/>
    <property type="match status" value="1"/>
</dbReference>
<name>A0A2N5DV80_9GAMM</name>
<protein>
    <submittedName>
        <fullName evidence="6">TetR/AcrR family transcriptional regulator</fullName>
    </submittedName>
</protein>
<dbReference type="InterPro" id="IPR036271">
    <property type="entry name" value="Tet_transcr_reg_TetR-rel_C_sf"/>
</dbReference>
<dbReference type="RefSeq" id="WP_101826542.1">
    <property type="nucleotide sequence ID" value="NZ_PJZH01000027.1"/>
</dbReference>
<accession>A0A2N5DV80</accession>
<keyword evidence="3" id="KW-0804">Transcription</keyword>
<evidence type="ECO:0000313" key="6">
    <source>
        <dbReference type="EMBL" id="PLR30899.1"/>
    </source>
</evidence>
<dbReference type="AlphaFoldDB" id="A0A2N5DV80"/>
<dbReference type="SUPFAM" id="SSF46689">
    <property type="entry name" value="Homeodomain-like"/>
    <property type="match status" value="1"/>
</dbReference>
<feature type="DNA-binding region" description="H-T-H motif" evidence="4">
    <location>
        <begin position="41"/>
        <end position="60"/>
    </location>
</feature>
<feature type="domain" description="HTH tetR-type" evidence="5">
    <location>
        <begin position="18"/>
        <end position="78"/>
    </location>
</feature>
<dbReference type="Gene3D" id="1.10.10.60">
    <property type="entry name" value="Homeodomain-like"/>
    <property type="match status" value="1"/>
</dbReference>
<organism evidence="6 7">
    <name type="scientific">Chimaeribacter coloradensis</name>
    <dbReference type="NCBI Taxonomy" id="2060068"/>
    <lineage>
        <taxon>Bacteria</taxon>
        <taxon>Pseudomonadati</taxon>
        <taxon>Pseudomonadota</taxon>
        <taxon>Gammaproteobacteria</taxon>
        <taxon>Enterobacterales</taxon>
        <taxon>Yersiniaceae</taxon>
        <taxon>Chimaeribacter</taxon>
    </lineage>
</organism>
<evidence type="ECO:0000259" key="5">
    <source>
        <dbReference type="PROSITE" id="PS50977"/>
    </source>
</evidence>
<keyword evidence="2 4" id="KW-0238">DNA-binding</keyword>
<reference evidence="6 7" key="1">
    <citation type="submission" date="2017-12" db="EMBL/GenBank/DDBJ databases">
        <title>Characterization of six clinical isolates of Enterochimera gen. nov., a novel genus of the Yersiniaciae family and the three species Enterochimera arupensis sp. nov., Enterochimera coloradensis sp. nov, and Enterochimera californica sp. nov.</title>
        <authorList>
            <person name="Rossi A."/>
            <person name="Fisher M."/>
        </authorList>
    </citation>
    <scope>NUCLEOTIDE SEQUENCE [LARGE SCALE GENOMIC DNA]</scope>
    <source>
        <strain evidence="7">2016-Iso4</strain>
    </source>
</reference>
<dbReference type="OrthoDB" id="270177at2"/>
<dbReference type="PANTHER" id="PTHR47506">
    <property type="entry name" value="TRANSCRIPTIONAL REGULATORY PROTEIN"/>
    <property type="match status" value="1"/>
</dbReference>
<evidence type="ECO:0000256" key="2">
    <source>
        <dbReference type="ARBA" id="ARBA00023125"/>
    </source>
</evidence>
<evidence type="ECO:0000256" key="1">
    <source>
        <dbReference type="ARBA" id="ARBA00023015"/>
    </source>
</evidence>
<sequence length="219" mass="24155">MSTENMALAKKCRGRPKQFDRDDALNKALKLFWKYGYEATSLADLVEATGAKAPTLYAEFGNKEGLFRAAVEHYLTLFVETSNRALMQSDVPLRQAIEEYLRAAAALFTDCDNPSGCFMVCTSATLSAASEEIASMLRSRHHLQEETLSEFLDSKKETGELSPKVSSRILAKYLNCTVQGMSVQARDGASRAELNQLVDVVMAIWPQLIAFEAQPVTAA</sequence>